<keyword evidence="4" id="KW-1185">Reference proteome</keyword>
<evidence type="ECO:0000256" key="1">
    <source>
        <dbReference type="SAM" id="SignalP"/>
    </source>
</evidence>
<keyword evidence="1" id="KW-0732">Signal</keyword>
<gene>
    <name evidence="3" type="ORF">Pan216_40930</name>
</gene>
<dbReference type="NCBIfam" id="TIGR03804">
    <property type="entry name" value="para_beta_helix"/>
    <property type="match status" value="1"/>
</dbReference>
<dbReference type="Proteomes" id="UP000317093">
    <property type="component" value="Chromosome"/>
</dbReference>
<dbReference type="EMBL" id="CP036279">
    <property type="protein sequence ID" value="QDU63215.1"/>
    <property type="molecule type" value="Genomic_DNA"/>
</dbReference>
<feature type="domain" description="Right handed beta helix" evidence="2">
    <location>
        <begin position="138"/>
        <end position="293"/>
    </location>
</feature>
<dbReference type="InterPro" id="IPR039448">
    <property type="entry name" value="Beta_helix"/>
</dbReference>
<dbReference type="AlphaFoldDB" id="A0A518B8B0"/>
<evidence type="ECO:0000313" key="4">
    <source>
        <dbReference type="Proteomes" id="UP000317093"/>
    </source>
</evidence>
<proteinExistence type="predicted"/>
<dbReference type="KEGG" id="knv:Pan216_40930"/>
<dbReference type="InterPro" id="IPR011050">
    <property type="entry name" value="Pectin_lyase_fold/virulence"/>
</dbReference>
<dbReference type="GO" id="GO:0016829">
    <property type="term" value="F:lyase activity"/>
    <property type="evidence" value="ECO:0007669"/>
    <property type="project" value="UniProtKB-KW"/>
</dbReference>
<dbReference type="InterPro" id="IPR012334">
    <property type="entry name" value="Pectin_lyas_fold"/>
</dbReference>
<dbReference type="Gene3D" id="2.160.20.10">
    <property type="entry name" value="Single-stranded right-handed beta-helix, Pectin lyase-like"/>
    <property type="match status" value="1"/>
</dbReference>
<evidence type="ECO:0000313" key="3">
    <source>
        <dbReference type="EMBL" id="QDU63215.1"/>
    </source>
</evidence>
<dbReference type="RefSeq" id="WP_145260500.1">
    <property type="nucleotide sequence ID" value="NZ_CP036279.1"/>
</dbReference>
<feature type="signal peptide" evidence="1">
    <location>
        <begin position="1"/>
        <end position="24"/>
    </location>
</feature>
<dbReference type="SMART" id="SM00710">
    <property type="entry name" value="PbH1"/>
    <property type="match status" value="8"/>
</dbReference>
<dbReference type="OrthoDB" id="230201at2"/>
<dbReference type="SUPFAM" id="SSF51126">
    <property type="entry name" value="Pectin lyase-like"/>
    <property type="match status" value="1"/>
</dbReference>
<reference evidence="3 4" key="1">
    <citation type="submission" date="2019-02" db="EMBL/GenBank/DDBJ databases">
        <title>Deep-cultivation of Planctomycetes and their phenomic and genomic characterization uncovers novel biology.</title>
        <authorList>
            <person name="Wiegand S."/>
            <person name="Jogler M."/>
            <person name="Boedeker C."/>
            <person name="Pinto D."/>
            <person name="Vollmers J."/>
            <person name="Rivas-Marin E."/>
            <person name="Kohn T."/>
            <person name="Peeters S.H."/>
            <person name="Heuer A."/>
            <person name="Rast P."/>
            <person name="Oberbeckmann S."/>
            <person name="Bunk B."/>
            <person name="Jeske O."/>
            <person name="Meyerdierks A."/>
            <person name="Storesund J.E."/>
            <person name="Kallscheuer N."/>
            <person name="Luecker S."/>
            <person name="Lage O.M."/>
            <person name="Pohl T."/>
            <person name="Merkel B.J."/>
            <person name="Hornburger P."/>
            <person name="Mueller R.-W."/>
            <person name="Bruemmer F."/>
            <person name="Labrenz M."/>
            <person name="Spormann A.M."/>
            <person name="Op den Camp H."/>
            <person name="Overmann J."/>
            <person name="Amann R."/>
            <person name="Jetten M.S.M."/>
            <person name="Mascher T."/>
            <person name="Medema M.H."/>
            <person name="Devos D.P."/>
            <person name="Kaster A.-K."/>
            <person name="Ovreas L."/>
            <person name="Rohde M."/>
            <person name="Galperin M.Y."/>
            <person name="Jogler C."/>
        </authorList>
    </citation>
    <scope>NUCLEOTIDE SEQUENCE [LARGE SCALE GENOMIC DNA]</scope>
    <source>
        <strain evidence="3 4">Pan216</strain>
    </source>
</reference>
<dbReference type="InterPro" id="IPR022441">
    <property type="entry name" value="Para_beta_helix_rpt-2"/>
</dbReference>
<protein>
    <submittedName>
        <fullName evidence="3">Pectate lyase superfamily protein</fullName>
    </submittedName>
</protein>
<feature type="chain" id="PRO_5021745942" evidence="1">
    <location>
        <begin position="25"/>
        <end position="396"/>
    </location>
</feature>
<keyword evidence="3" id="KW-0456">Lyase</keyword>
<sequence precursor="true">MRHHRDFFLIALLVPMTLSAWASAEDSADSAPPVALDAAKFASVQDALDAVPRSGGIVRLPPGTILLDKPLEIKTGDTWLAGSGASTHLKNVNEEGLPAIRIAFPGASATSKTPSKDRLWRVQLSDLRITGNPKSGHGIEAYYIEEIFLHGITVSHHGRDGIHLYDCYEDPRVSDSLITYNKDHGLYLHGNHDIVVSGNHFEENGTATRCVDGFNLCMTGNNIDDHLGDGIVIEDTYGSVVSGNMIEECKGTGVVLDRDCYGITLSANVVAHNFGGGIDLRDAHGCAVSANTFTIDKGFGLSIGPGSGRLTVTGNNFSDTYVGGKLKRTGSNKNESDMNEAAGILLDGVHDIAIVGNLFAGLVTQPVTEGATKSEGILFENNVVVGTSAKKATPRK</sequence>
<dbReference type="InterPro" id="IPR006626">
    <property type="entry name" value="PbH1"/>
</dbReference>
<name>A0A518B8B0_9BACT</name>
<accession>A0A518B8B0</accession>
<organism evidence="3 4">
    <name type="scientific">Kolteria novifilia</name>
    <dbReference type="NCBI Taxonomy" id="2527975"/>
    <lineage>
        <taxon>Bacteria</taxon>
        <taxon>Pseudomonadati</taxon>
        <taxon>Planctomycetota</taxon>
        <taxon>Planctomycetia</taxon>
        <taxon>Kolteriales</taxon>
        <taxon>Kolteriaceae</taxon>
        <taxon>Kolteria</taxon>
    </lineage>
</organism>
<dbReference type="Pfam" id="PF13229">
    <property type="entry name" value="Beta_helix"/>
    <property type="match status" value="1"/>
</dbReference>
<evidence type="ECO:0000259" key="2">
    <source>
        <dbReference type="Pfam" id="PF13229"/>
    </source>
</evidence>